<accession>A0A6L2Q6T0</accession>
<dbReference type="SMART" id="SM00327">
    <property type="entry name" value="VWA"/>
    <property type="match status" value="1"/>
</dbReference>
<dbReference type="Gene3D" id="1.25.10.10">
    <property type="entry name" value="Leucine-rich Repeat Variant"/>
    <property type="match status" value="2"/>
</dbReference>
<feature type="compositionally biased region" description="Acidic residues" evidence="3">
    <location>
        <begin position="2692"/>
        <end position="2722"/>
    </location>
</feature>
<keyword evidence="2" id="KW-0067">ATP-binding</keyword>
<protein>
    <recommendedName>
        <fullName evidence="4">VWFA domain-containing protein</fullName>
    </recommendedName>
</protein>
<dbReference type="FunCoup" id="A0A6L2Q6T0">
    <property type="interactions" value="1327"/>
</dbReference>
<feature type="compositionally biased region" description="Acidic residues" evidence="3">
    <location>
        <begin position="2882"/>
        <end position="2899"/>
    </location>
</feature>
<evidence type="ECO:0000313" key="5">
    <source>
        <dbReference type="EMBL" id="GFG40426.1"/>
    </source>
</evidence>
<dbReference type="GO" id="GO:0000027">
    <property type="term" value="P:ribosomal large subunit assembly"/>
    <property type="evidence" value="ECO:0007669"/>
    <property type="project" value="TreeGrafter"/>
</dbReference>
<evidence type="ECO:0000313" key="6">
    <source>
        <dbReference type="Proteomes" id="UP000502823"/>
    </source>
</evidence>
<dbReference type="GO" id="GO:0000055">
    <property type="term" value="P:ribosomal large subunit export from nucleus"/>
    <property type="evidence" value="ECO:0007669"/>
    <property type="project" value="TreeGrafter"/>
</dbReference>
<dbReference type="InterPro" id="IPR002035">
    <property type="entry name" value="VWF_A"/>
</dbReference>
<dbReference type="InterPro" id="IPR000225">
    <property type="entry name" value="Armadillo"/>
</dbReference>
<dbReference type="EMBL" id="BLKM01002051">
    <property type="protein sequence ID" value="GFG40426.1"/>
    <property type="molecule type" value="Genomic_DNA"/>
</dbReference>
<dbReference type="InterPro" id="IPR016024">
    <property type="entry name" value="ARM-type_fold"/>
</dbReference>
<dbReference type="SMART" id="SM00185">
    <property type="entry name" value="ARM"/>
    <property type="match status" value="6"/>
</dbReference>
<feature type="region of interest" description="Disordered" evidence="3">
    <location>
        <begin position="3641"/>
        <end position="3696"/>
    </location>
</feature>
<dbReference type="CDD" id="cd01460">
    <property type="entry name" value="vWA_midasin"/>
    <property type="match status" value="1"/>
</dbReference>
<feature type="compositionally biased region" description="Acidic residues" evidence="3">
    <location>
        <begin position="2644"/>
        <end position="2656"/>
    </location>
</feature>
<dbReference type="Proteomes" id="UP000502823">
    <property type="component" value="Unassembled WGS sequence"/>
</dbReference>
<dbReference type="PANTHER" id="PTHR48103">
    <property type="entry name" value="MIDASIN-RELATED"/>
    <property type="match status" value="1"/>
</dbReference>
<feature type="region of interest" description="Disordered" evidence="3">
    <location>
        <begin position="2312"/>
        <end position="2336"/>
    </location>
</feature>
<evidence type="ECO:0000259" key="4">
    <source>
        <dbReference type="PROSITE" id="PS50234"/>
    </source>
</evidence>
<name>A0A6L2Q6T0_COPFO</name>
<evidence type="ECO:0000256" key="3">
    <source>
        <dbReference type="SAM" id="MobiDB-lite"/>
    </source>
</evidence>
<dbReference type="FunFam" id="3.40.50.410:FF:000028">
    <property type="entry name" value="Midasin"/>
    <property type="match status" value="1"/>
</dbReference>
<keyword evidence="1" id="KW-0547">Nucleotide-binding</keyword>
<dbReference type="GO" id="GO:0005634">
    <property type="term" value="C:nucleus"/>
    <property type="evidence" value="ECO:0007669"/>
    <property type="project" value="TreeGrafter"/>
</dbReference>
<feature type="compositionally biased region" description="Polar residues" evidence="3">
    <location>
        <begin position="2836"/>
        <end position="2849"/>
    </location>
</feature>
<dbReference type="Gene3D" id="3.40.50.410">
    <property type="entry name" value="von Willebrand factor, type A domain"/>
    <property type="match status" value="1"/>
</dbReference>
<dbReference type="InParanoid" id="A0A6L2Q6T0"/>
<feature type="compositionally biased region" description="Basic and acidic residues" evidence="3">
    <location>
        <begin position="2823"/>
        <end position="2832"/>
    </location>
</feature>
<dbReference type="Pfam" id="PF00092">
    <property type="entry name" value="VWA"/>
    <property type="match status" value="1"/>
</dbReference>
<feature type="compositionally biased region" description="Basic and acidic residues" evidence="3">
    <location>
        <begin position="2478"/>
        <end position="2491"/>
    </location>
</feature>
<keyword evidence="6" id="KW-1185">Reference proteome</keyword>
<dbReference type="SUPFAM" id="SSF48371">
    <property type="entry name" value="ARM repeat"/>
    <property type="match status" value="1"/>
</dbReference>
<dbReference type="InterPro" id="IPR027417">
    <property type="entry name" value="P-loop_NTPase"/>
</dbReference>
<feature type="compositionally biased region" description="Basic and acidic residues" evidence="3">
    <location>
        <begin position="2674"/>
        <end position="2691"/>
    </location>
</feature>
<reference evidence="6" key="1">
    <citation type="submission" date="2020-01" db="EMBL/GenBank/DDBJ databases">
        <title>Draft genome sequence of the Termite Coptotermes fromosanus.</title>
        <authorList>
            <person name="Itakura S."/>
            <person name="Yosikawa Y."/>
            <person name="Umezawa K."/>
        </authorList>
    </citation>
    <scope>NUCLEOTIDE SEQUENCE [LARGE SCALE GENOMIC DNA]</scope>
</reference>
<dbReference type="OrthoDB" id="422220at2759"/>
<dbReference type="PROSITE" id="PS50234">
    <property type="entry name" value="VWFA"/>
    <property type="match status" value="1"/>
</dbReference>
<dbReference type="GO" id="GO:0030687">
    <property type="term" value="C:preribosome, large subunit precursor"/>
    <property type="evidence" value="ECO:0007669"/>
    <property type="project" value="TreeGrafter"/>
</dbReference>
<feature type="compositionally biased region" description="Basic and acidic residues" evidence="3">
    <location>
        <begin position="2545"/>
        <end position="2558"/>
    </location>
</feature>
<comment type="caution">
    <text evidence="5">The sequence shown here is derived from an EMBL/GenBank/DDBJ whole genome shotgun (WGS) entry which is preliminary data.</text>
</comment>
<gene>
    <name evidence="5" type="ORF">Cfor_01595</name>
</gene>
<feature type="compositionally biased region" description="Acidic residues" evidence="3">
    <location>
        <begin position="2619"/>
        <end position="2630"/>
    </location>
</feature>
<feature type="compositionally biased region" description="Low complexity" evidence="3">
    <location>
        <begin position="3653"/>
        <end position="3666"/>
    </location>
</feature>
<proteinExistence type="predicted"/>
<feature type="compositionally biased region" description="Basic and acidic residues" evidence="3">
    <location>
        <begin position="2905"/>
        <end position="2915"/>
    </location>
</feature>
<feature type="compositionally biased region" description="Basic and acidic residues" evidence="3">
    <location>
        <begin position="2631"/>
        <end position="2640"/>
    </location>
</feature>
<dbReference type="InterPro" id="IPR036465">
    <property type="entry name" value="vWFA_dom_sf"/>
</dbReference>
<dbReference type="GO" id="GO:0005524">
    <property type="term" value="F:ATP binding"/>
    <property type="evidence" value="ECO:0007669"/>
    <property type="project" value="UniProtKB-KW"/>
</dbReference>
<feature type="compositionally biased region" description="Basic and acidic residues" evidence="3">
    <location>
        <begin position="2594"/>
        <end position="2618"/>
    </location>
</feature>
<feature type="region of interest" description="Disordered" evidence="3">
    <location>
        <begin position="2510"/>
        <end position="2994"/>
    </location>
</feature>
<feature type="compositionally biased region" description="Acidic residues" evidence="3">
    <location>
        <begin position="2664"/>
        <end position="2673"/>
    </location>
</feature>
<feature type="compositionally biased region" description="Acidic residues" evidence="3">
    <location>
        <begin position="2946"/>
        <end position="2961"/>
    </location>
</feature>
<organism evidence="5 6">
    <name type="scientific">Coptotermes formosanus</name>
    <name type="common">Formosan subterranean termite</name>
    <dbReference type="NCBI Taxonomy" id="36987"/>
    <lineage>
        <taxon>Eukaryota</taxon>
        <taxon>Metazoa</taxon>
        <taxon>Ecdysozoa</taxon>
        <taxon>Arthropoda</taxon>
        <taxon>Hexapoda</taxon>
        <taxon>Insecta</taxon>
        <taxon>Pterygota</taxon>
        <taxon>Neoptera</taxon>
        <taxon>Polyneoptera</taxon>
        <taxon>Dictyoptera</taxon>
        <taxon>Blattodea</taxon>
        <taxon>Blattoidea</taxon>
        <taxon>Termitoidae</taxon>
        <taxon>Rhinotermitidae</taxon>
        <taxon>Coptotermes</taxon>
    </lineage>
</organism>
<dbReference type="InterPro" id="IPR011989">
    <property type="entry name" value="ARM-like"/>
</dbReference>
<dbReference type="PANTHER" id="PTHR48103:SF2">
    <property type="entry name" value="MIDASIN"/>
    <property type="match status" value="1"/>
</dbReference>
<dbReference type="SUPFAM" id="SSF53300">
    <property type="entry name" value="vWA-like"/>
    <property type="match status" value="1"/>
</dbReference>
<sequence>MVDNVNLCSPAVLDRLNALLEPGGTLTIGERGVGPDGRLVTVCPHPGFRLFLTMDPHNGEISRAMRNRGVEIYLLGPQEEEYNSLDLRSLLYHAGFRSQSQQDVLLSVHQVMKQGASEPTVSQLLHAALLTSQQISLGQSHYEAFVSSCCDVYIKSCVRNVSRSSGCSDLKQKLYQLLTQTLRNSSFMQGTCNSQLDNKFSMDVFTLMTPKLRRNASYVVLKQQGAVLKTLLEALVSSELECCEELMETGDMNHFPNTRSLNRLLDIYDENVIGSEVVTAVKVTDIIPCFLLMFYETATQSDVELRHEWLLELIAKCKRKSQGATVILKKYQLMSEILKRTLCQAFSSSPNFHNNLVQSVCSVIDLPWDIRQLPDIAAFCDPKCCGCGAMNKLSLLLWFTVKKVQTEVVTEEMHPGKQQSLTVMEYSAALVHGTLTDDITSHCVITKFAPLIHQFDDCLEAALKSVKTVLDDDQCSSLYNALGWRLRFSGLGNLQLVSSDGKKQGRKTRNIIEEAVSKLSVHYRWLAKWTVPKLQSVMDSDEALRNSKLVMQLEHTMKMIDASVAVSSSALLPVGKQVKRLMCHAVPHGSKRHAELWEQVQRLSDLLCVWADSNSVQHAKSMAIVGFLRTQSGMKSRLDLICAYQHLIQDENIDQAGCIIKQVEELCQEFGVTCHSRDFVIKADNHLHNNSEVQIWPVQELMCVVLGGALKRALCQQNENLASSYLRLSCKDIAKNLQSIMLPLPSISPMLVAMITVLAESNELVTNSTSDIVKNLIPKLMMMILKHSELSPSVRQLKDWLSWKQEASNIENGESEMQMDWTESEANREDSFPLHCPVMTNIVTSFVSPNCQSSCSSATLGSHVSYKRQLRVLKEILWRNMKVLSAPELDFRLNDALCVQSLFQRFVHTLSLALGHNEGEALNEGYKADVERVIQTLQYCSGPKGKQKQFSDALIHLTETVAKLKGSISMVTNRQADVNRNDVSDFHLLVSTAEAWILLGFLQVTLYADLGLMDPVAKKKLKLQYVSEEQEETERMLYAQELQSRVCSASLSAFDDCHLHPHIVALRDRLKHLTVRQHKLKKCVAARPEPPLFDSLAKEALHYSNSLASAEVVLNIHRHIVDAVHELHIKSYSDKEKMALIKRAEEMLREEQIWHESQLRFCDKLSRLYCTWYPDLVVPLVCAATQLCYGMHQLATLLQKEVIQTKISLGHAVGCERINLNKLMHDLVRFPYVGEGQSCVVSTVDTWTSDVTLDVLKRVVTDQTEAQQCRKETFCLFKSSLEELKNLVMIRGELQDEIWMKMTHLLGGVVMLWRQQEDERKQQEEEEQRVYITKSRTLSDEDQDALALAEMFPSSDASDFGDLQQEAVLDQVPIARKAPGVSVVDVLTVKDMDFICQLHSHVMQSFTRCAWLSPVLSSIKYSDLTPDFIPPLLQRYRIFGLLLEKLSRGLDSSLDSRLYPSLTLLTACTLSYIDKGRTKLSDVGDLSLAGTPSRQGKFLVTAPKMKVFDFYRDGFVEEVKQCFPILMALTVRVKELLVEWPDHPTLKQMLVIMGRIHNFPLTSPVSRFLTGFEILLDKIHEWEENAHSGVSLALHWKSVTDQIGRWRKLELQCWKDSLDNVASRIEAAASKWWFYIYSLVESFTKDRVTESSAEELIKTFQKFMEQSTLGEYAARLNILFTFHCHVVHMPKTACRDELMNVLWNVYHYYCQFSEIIAARIRSLRSPIEKKLKDCVKIFRWDDISHWAIREAITKIHKTLHKHIKQFKEVLGQPVMECLRSPVSETGDVNLGMWDRPQRHQPRSYQSLLEPLHFIADTRLKKLTAELDYDMEGTLFSRSGSLFMKARKLCRETILNTPYAKSVQTVEGLITDIIETSNHLRNLEISHNVPKSKQKSQAKSFLQQKRKALADLFRALQEMGLSYRTGLVYWNAGEVGTHEFTLPPVDLRAAFQHLKSRRIDGPLLSLWDGCESYFVRSVARLALLSASLQNPSKDLGPPAIERLRGFAVHLMVLSREQKLLLSESCRLLCSLRSQVAQLAAMEDTAVTLPRQSELQTWLERLKALLTTCIICFEQFRMLLYCCPNSDERDSSSDMETPILEFTESLELPAIAQATKGDHAWSSAVEKVRSLLSSAMKLKHAIEKTETVPPCLYGTKDADVKMHSSMLISCAQFEMLVNAYNEIEEYMKGIDMLKAMCELQRKAEGQEMEPHVSEESQANRDRNPMIESLIWLHQYILAETAEFSLFVKNGSSTSEHCPVQQEGMQVSGSHIESRTEQDAAVKHFREDTEKFLKSVLMAIQNVYKFNVKNDKPDEYREQDNVTQSKDVESNDKESESEHQYVETIELLSSTLSTFHMDQVNEELHRLVQRLAAILDPQKVTEGNTCRRLLLHCLPCLDQLLLFYQFFVTQQVASHRVGCKLLSVLLAIFIELAQKGFCIPAELAPSEEGCQSDSTSGGMGLGEGEGEKDVSEQIESEEQLEDARPKGEESTEDHEDCKACLRLINCNEEEEKGIEMSADFEGKVQDMEKKEGEEGNSDEEDNEEEPDKEMGETDAGAEKLDQQIWGSDSEDEADENREEERGTGVKIGEPELAANEEDSKPGEESDVQETGKQEPNRKEINEMDDPDENDDQIDPYHGKHEPQPEPEPLDLPEDLQLDDGENKDGRDEEGEEENPFDIDKMKEQNVSEEKAEDDKTVEDELPEGNEQIDEEMEGEDGDKEEETEETEKSDLADVEGGGSKDEEKTGDDPKLESEKEVEEETAKPSEDHPADIPAEAAAEMDQAYGSKDQVVSDTQTNKSAVEEPPAEVNGEERRDREQGVGQAQAKKTETGHHGDATASKENVQTGDSQAEQDNSRRQRLRESDSNRSLGNEPIKKKRKTMNTAMEEDGGEEQDEGETEEGGNADIYQHIKEAKKKFDTQTLDAATEEQAQKQPVPNLEDEGGEKLTEDDSVELQDDSVPDEDEIPTKNSEKVSSDKKQSEDKNDRMAGQRVDEGGDTEMCVEVDGDKVETLGAARGSETTFHTALDDIASDATQLQLMSAEDYHTMRSQLEIQLATWSQPPPNEEAEHAWEVFSAITSGLARDLSEQLRLVLEPTRASRLRGDYRTGRRINMRKVIPYIASQFRKDKIWLRRTKPCKREYQIVLAIDDSSSMADNHSKELAFESLALVSQALTLLEAGELAVISFGETPRVLHQLGEPFTEKSGARLLQQFSFEQKNTRVGQLVDFATTMFTTNHSRSSSSSEQAQLLVIVSDGRVMSEGPDRVKQAVRRARHSGIFMVFVIVDNPESKDSILDIQQPLFSGTKCIGFSSYLDSFPFPFYLLLRDINALPSVLSDALRQWFELVADMDNLGYLQLQDADLGGSLGTPTSNVRRLNPIPATLSSASLSTGSSLIDVRDWKTLLSSRDSEGYASVLGNRSRTLSPQPFGTFLTPDQISCVANKFRLPSIEGVGKPLLSHSHRFRATASLDNLPEELEIDESESQDSGVSSSSAKDAALARKAYSSPVQRTRSVDTELCRLPSAVEGKALETQPSHCTDTDSGINKGGTKSVNLMLSKMNEETAKNGLNTAKVVGNIPCGRNVNLGFLEGEKNRHISHEERVQKYPSCTIIGKEENLLHSIQRNSSALKAPLQQGPDFVAYREDSTLGSIQTSRPKSKNSFSSNESESNKNVAQKENFSQDPQLGGSAFGPASKNNENSCDKFASNSQIQAEKDINLNMMGTFTSSSAKNDSKQIAKHDPYVNQSPLMVNPVVKDNRISVSKSELGVEHISDPKLQNLPVTQQPPSKDVVISVTSATEMWTKNTQAEKCVSARKKSKSEYKDVLSAAEEKLSYIQSILSVLNSLAGKAEECTEEIVLCMSKLYSALECVGGPGKNIQNLKLRAQVLKTVYKFVESSNDTLLLQIARIILAFQVSGKNLLAVCKLVFKVSRCDKNDKLFLEDNILELFVEVLGLASPLEDAESCVYGYGALKFLTMNNVLLAKVLKLGILELMVLHMKMVNAVRVEGSRIPEQTSHALFQLTGALRNVAGEEEIFPQFVSTGAVKELCRAMELFSSDLDVISNISRTLSIISTHNDCCTSIVDYENSFKIFVRLFQKYPGRQDIVVRLGYALGNLMANSDTARTKFFNEDGAVASMLHLLTIYLEKDLQMLENAESYSKLNSDAGSNGSVEDVIVKIIRIIANMSINPVVGSSLTCSSAVFCFNNVQEIETEPSDLTTTEDNKDGGQFLDILLTILRRKSVVDSEELVHSVLSTLNNLSYYPTSNDGAFGERQLEIAQALCSLLHTSNKDCVVEATRVYGNLTRSKDTRDFLVESGAWNQLLKFLDWDDQELLCTTVGILVNMMADWDKRVALKEGRGIERLTKVLNKFGEGDWHLATLVCQALWNYCTESTNLHAALGINQTNHLLAILVDLLDEERLFGVAEGAEVNEELATSEHYQLWEEFAGVATNLLEKMESFLDASELLIGDNEDAIQLTPFM</sequence>
<feature type="domain" description="VWFA" evidence="4">
    <location>
        <begin position="3139"/>
        <end position="3335"/>
    </location>
</feature>
<evidence type="ECO:0000256" key="1">
    <source>
        <dbReference type="ARBA" id="ARBA00022741"/>
    </source>
</evidence>
<feature type="compositionally biased region" description="Polar residues" evidence="3">
    <location>
        <begin position="2786"/>
        <end position="2796"/>
    </location>
</feature>
<evidence type="ECO:0000256" key="2">
    <source>
        <dbReference type="ARBA" id="ARBA00022840"/>
    </source>
</evidence>
<feature type="compositionally biased region" description="Basic and acidic residues" evidence="3">
    <location>
        <begin position="2962"/>
        <end position="2991"/>
    </location>
</feature>
<feature type="compositionally biased region" description="Acidic residues" evidence="3">
    <location>
        <begin position="2565"/>
        <end position="2574"/>
    </location>
</feature>
<feature type="compositionally biased region" description="Basic and acidic residues" evidence="3">
    <location>
        <begin position="2517"/>
        <end position="2530"/>
    </location>
</feature>
<feature type="compositionally biased region" description="Acidic residues" evidence="3">
    <location>
        <begin position="2531"/>
        <end position="2544"/>
    </location>
</feature>
<feature type="compositionally biased region" description="Basic and acidic residues" evidence="3">
    <location>
        <begin position="2850"/>
        <end position="2862"/>
    </location>
</feature>
<dbReference type="Gene3D" id="3.40.50.300">
    <property type="entry name" value="P-loop containing nucleotide triphosphate hydrolases"/>
    <property type="match status" value="1"/>
</dbReference>
<feature type="compositionally biased region" description="Polar residues" evidence="3">
    <location>
        <begin position="3667"/>
        <end position="3677"/>
    </location>
</feature>
<feature type="compositionally biased region" description="Basic and acidic residues" evidence="3">
    <location>
        <begin position="2735"/>
        <end position="2767"/>
    </location>
</feature>
<feature type="region of interest" description="Disordered" evidence="3">
    <location>
        <begin position="2443"/>
        <end position="2491"/>
    </location>
</feature>